<evidence type="ECO:0000256" key="1">
    <source>
        <dbReference type="ARBA" id="ARBA00007664"/>
    </source>
</evidence>
<evidence type="ECO:0000256" key="4">
    <source>
        <dbReference type="RuleBase" id="RU363034"/>
    </source>
</evidence>
<evidence type="ECO:0000313" key="7">
    <source>
        <dbReference type="EMBL" id="EJK48247.1"/>
    </source>
</evidence>
<dbReference type="GO" id="GO:0004252">
    <property type="term" value="F:serine-type endopeptidase activity"/>
    <property type="evidence" value="ECO:0007669"/>
    <property type="project" value="InterPro"/>
</dbReference>
<protein>
    <recommendedName>
        <fullName evidence="6">Peptidase S1 domain-containing protein</fullName>
    </recommendedName>
</protein>
<evidence type="ECO:0000313" key="8">
    <source>
        <dbReference type="Proteomes" id="UP000266841"/>
    </source>
</evidence>
<evidence type="ECO:0000256" key="3">
    <source>
        <dbReference type="ARBA" id="ARBA00023157"/>
    </source>
</evidence>
<evidence type="ECO:0000256" key="2">
    <source>
        <dbReference type="ARBA" id="ARBA00023026"/>
    </source>
</evidence>
<sequence>SPRCTCPRRGTRRRAARVGVRLQVPVRRRVVPRVGEDRVEELAADLAPGELEPVRRGPPEVRRDYLEVVVLGRRFEVRGEGRVRAGSAGRGRRPVRVRRGVGVLERHHLPQGREAEEDERKGDAARSGTLPRRRAGSRRSHGAFVAEGAAATRRRMEEWPVAQAERVRAITYLQSFDFRKRLADYQTSQEKMNQRSTTLIVLSTLAAVATGKTIRGGEHHRELQRNRIIGGSEAQEDRYSFAVSLQDRIGHFCGGTLISPDTVLSAAHCGGGGYDIVVGRHDHGDRDGEVMSVKKERKHPGYESDTTHNDFMLIFLDKPVSVNNVKFASVTDNFVGVNEAVTVVGWGDTDIDLDEEELPDELQEVEVYTIGNKECDDSEGVIDGERDNYNGQITSSMLCAEHPKRKDSCQGDSGGPLVKKSGSGSGEEFELVGVVSWGVGCAHDDFPGVYARVSAEYRWIKEEVCKRSSRPPASFGCGGGSTAQTANQPQNDLFEADDSEPEPSTASMIISNNSGLSGSWRTVMDEDFRGGFGKFRTGGNGSKHYPSAKGKSGVVRIENTSTLSSNVMSLNSGESTIMVDFSAYVVVFEEDDEFCLDSSSDGSNYSEEVCWNLNDIENKDWTNVSWEFDAPSSSISIRFRCAGNHKHDDVLIDEVQVRAL</sequence>
<comment type="similarity">
    <text evidence="1">Belongs to the peptidase S1 family.</text>
</comment>
<feature type="compositionally biased region" description="Polar residues" evidence="5">
    <location>
        <begin position="502"/>
        <end position="512"/>
    </location>
</feature>
<dbReference type="CDD" id="cd00190">
    <property type="entry name" value="Tryp_SPc"/>
    <property type="match status" value="1"/>
</dbReference>
<evidence type="ECO:0000256" key="5">
    <source>
        <dbReference type="SAM" id="MobiDB-lite"/>
    </source>
</evidence>
<feature type="region of interest" description="Disordered" evidence="5">
    <location>
        <begin position="104"/>
        <end position="143"/>
    </location>
</feature>
<feature type="region of interest" description="Disordered" evidence="5">
    <location>
        <begin position="404"/>
        <end position="425"/>
    </location>
</feature>
<keyword evidence="8" id="KW-1185">Reference proteome</keyword>
<gene>
    <name evidence="7" type="ORF">THAOC_32973</name>
</gene>
<accession>K0RNC0</accession>
<evidence type="ECO:0000259" key="6">
    <source>
        <dbReference type="PROSITE" id="PS50240"/>
    </source>
</evidence>
<keyword evidence="4" id="KW-0378">Hydrolase</keyword>
<dbReference type="InterPro" id="IPR001314">
    <property type="entry name" value="Peptidase_S1A"/>
</dbReference>
<dbReference type="PRINTS" id="PR00722">
    <property type="entry name" value="CHYMOTRYPSIN"/>
</dbReference>
<dbReference type="eggNOG" id="KOG3627">
    <property type="taxonomic scope" value="Eukaryota"/>
</dbReference>
<reference evidence="7 8" key="1">
    <citation type="journal article" date="2012" name="Genome Biol.">
        <title>Genome and low-iron response of an oceanic diatom adapted to chronic iron limitation.</title>
        <authorList>
            <person name="Lommer M."/>
            <person name="Specht M."/>
            <person name="Roy A.S."/>
            <person name="Kraemer L."/>
            <person name="Andreson R."/>
            <person name="Gutowska M.A."/>
            <person name="Wolf J."/>
            <person name="Bergner S.V."/>
            <person name="Schilhabel M.B."/>
            <person name="Klostermeier U.C."/>
            <person name="Beiko R.G."/>
            <person name="Rosenstiel P."/>
            <person name="Hippler M."/>
            <person name="Laroche J."/>
        </authorList>
    </citation>
    <scope>NUCLEOTIDE SEQUENCE [LARGE SCALE GENOMIC DNA]</scope>
    <source>
        <strain evidence="7 8">CCMP1005</strain>
    </source>
</reference>
<feature type="region of interest" description="Disordered" evidence="5">
    <location>
        <begin position="492"/>
        <end position="512"/>
    </location>
</feature>
<feature type="compositionally biased region" description="Basic residues" evidence="5">
    <location>
        <begin position="131"/>
        <end position="141"/>
    </location>
</feature>
<comment type="caution">
    <text evidence="7">The sequence shown here is derived from an EMBL/GenBank/DDBJ whole genome shotgun (WGS) entry which is preliminary data.</text>
</comment>
<dbReference type="OrthoDB" id="104223at2759"/>
<dbReference type="EMBL" id="AGNL01046085">
    <property type="protein sequence ID" value="EJK48247.1"/>
    <property type="molecule type" value="Genomic_DNA"/>
</dbReference>
<dbReference type="Pfam" id="PF00089">
    <property type="entry name" value="Trypsin"/>
    <property type="match status" value="1"/>
</dbReference>
<dbReference type="PANTHER" id="PTHR24276">
    <property type="entry name" value="POLYSERASE-RELATED"/>
    <property type="match status" value="1"/>
</dbReference>
<dbReference type="PROSITE" id="PS00134">
    <property type="entry name" value="TRYPSIN_HIS"/>
    <property type="match status" value="1"/>
</dbReference>
<dbReference type="PANTHER" id="PTHR24276:SF91">
    <property type="entry name" value="AT26814P-RELATED"/>
    <property type="match status" value="1"/>
</dbReference>
<keyword evidence="4" id="KW-0645">Protease</keyword>
<dbReference type="PROSITE" id="PS50240">
    <property type="entry name" value="TRYPSIN_DOM"/>
    <property type="match status" value="1"/>
</dbReference>
<dbReference type="InterPro" id="IPR009003">
    <property type="entry name" value="Peptidase_S1_PA"/>
</dbReference>
<dbReference type="Gene3D" id="2.40.10.10">
    <property type="entry name" value="Trypsin-like serine proteases"/>
    <property type="match status" value="1"/>
</dbReference>
<dbReference type="PROSITE" id="PS00135">
    <property type="entry name" value="TRYPSIN_SER"/>
    <property type="match status" value="1"/>
</dbReference>
<dbReference type="Proteomes" id="UP000266841">
    <property type="component" value="Unassembled WGS sequence"/>
</dbReference>
<dbReference type="InterPro" id="IPR050430">
    <property type="entry name" value="Peptidase_S1"/>
</dbReference>
<dbReference type="SMART" id="SM00020">
    <property type="entry name" value="Tryp_SPc"/>
    <property type="match status" value="1"/>
</dbReference>
<organism evidence="7 8">
    <name type="scientific">Thalassiosira oceanica</name>
    <name type="common">Marine diatom</name>
    <dbReference type="NCBI Taxonomy" id="159749"/>
    <lineage>
        <taxon>Eukaryota</taxon>
        <taxon>Sar</taxon>
        <taxon>Stramenopiles</taxon>
        <taxon>Ochrophyta</taxon>
        <taxon>Bacillariophyta</taxon>
        <taxon>Coscinodiscophyceae</taxon>
        <taxon>Thalassiosirophycidae</taxon>
        <taxon>Thalassiosirales</taxon>
        <taxon>Thalassiosiraceae</taxon>
        <taxon>Thalassiosira</taxon>
    </lineage>
</organism>
<proteinExistence type="inferred from homology"/>
<dbReference type="InterPro" id="IPR043504">
    <property type="entry name" value="Peptidase_S1_PA_chymotrypsin"/>
</dbReference>
<dbReference type="InterPro" id="IPR018114">
    <property type="entry name" value="TRYPSIN_HIS"/>
</dbReference>
<dbReference type="FunFam" id="2.40.10.10:FF:000002">
    <property type="entry name" value="Transmembrane protease serine"/>
    <property type="match status" value="1"/>
</dbReference>
<dbReference type="InterPro" id="IPR033116">
    <property type="entry name" value="TRYPSIN_SER"/>
</dbReference>
<feature type="domain" description="Peptidase S1" evidence="6">
    <location>
        <begin position="228"/>
        <end position="465"/>
    </location>
</feature>
<feature type="non-terminal residue" evidence="7">
    <location>
        <position position="1"/>
    </location>
</feature>
<keyword evidence="2" id="KW-0843">Virulence</keyword>
<dbReference type="AlphaFoldDB" id="K0RNC0"/>
<name>K0RNC0_THAOC</name>
<feature type="compositionally biased region" description="Basic and acidic residues" evidence="5">
    <location>
        <begin position="104"/>
        <end position="124"/>
    </location>
</feature>
<keyword evidence="4" id="KW-0720">Serine protease</keyword>
<dbReference type="InterPro" id="IPR001254">
    <property type="entry name" value="Trypsin_dom"/>
</dbReference>
<dbReference type="GO" id="GO:0006508">
    <property type="term" value="P:proteolysis"/>
    <property type="evidence" value="ECO:0007669"/>
    <property type="project" value="UniProtKB-KW"/>
</dbReference>
<dbReference type="SUPFAM" id="SSF50494">
    <property type="entry name" value="Trypsin-like serine proteases"/>
    <property type="match status" value="1"/>
</dbReference>
<keyword evidence="3" id="KW-1015">Disulfide bond</keyword>